<sequence>MAEAYKYEFFNVSFPAEYVAHVEINRPEKLNAFKEVMWHNLSALFDKLSVDPNVRAIIFSGAGRAFTAGLDVQAASEGGTFAPAPVDSARKANGLRRHILEFQDCITSLEKCEKPVICVLHGISFGLALDMSLSCDVRISTADTRFSVKEVDIGLAADIGTLSRLPHAVGNMSWIKDVALSARIFGSDEALRVGLVSRVAADKEAALKEALELATLIGSKSPVAVLGTKEILNYSRDKTVAEGLNYTAVWNAAMLQTNDVKEAMLSGMQKRKVKFAKFTIRLHRPNAKDLCPRHDTPAADLVVGVTSEEGLAVGAPGQGDTLGLPALLANLHVLGLQLVNLGLLLKVEDDDAGGGGSAQPVAVGREDKGVDLVTGGERVQVLGLVQVPEHGGSVLATGGAERAIGGDGDGVDVASVADVVGLDTARSKLPNLRSSVDGGSEVANTLFTKSSQKKSQECACAGECTHLDELVPTGGDNDGVLGVGREPDAGDPLGVALVGDGVLAVTEGVPELDGAVARAGDDLTVVGGERDGQNVVGVADKAAGGGAGGELPEAEGLVPGRGESVGTVRGDNLRRCRQLLPCACGCTYAVGHDVGVAVEAPLGVTVRGLVAGEVPDDQGLVAGTGQEHVRAGRC</sequence>
<reference evidence="1" key="1">
    <citation type="submission" date="2022-11" db="EMBL/GenBank/DDBJ databases">
        <title>Genome Sequence of Boeremia exigua.</title>
        <authorList>
            <person name="Buettner E."/>
        </authorList>
    </citation>
    <scope>NUCLEOTIDE SEQUENCE</scope>
    <source>
        <strain evidence="1">CU02</strain>
    </source>
</reference>
<keyword evidence="2" id="KW-1185">Reference proteome</keyword>
<gene>
    <name evidence="1" type="ORF">OPT61_g6727</name>
</gene>
<evidence type="ECO:0000313" key="1">
    <source>
        <dbReference type="EMBL" id="KAJ8110436.1"/>
    </source>
</evidence>
<dbReference type="Proteomes" id="UP001153331">
    <property type="component" value="Unassembled WGS sequence"/>
</dbReference>
<organism evidence="1 2">
    <name type="scientific">Boeremia exigua</name>
    <dbReference type="NCBI Taxonomy" id="749465"/>
    <lineage>
        <taxon>Eukaryota</taxon>
        <taxon>Fungi</taxon>
        <taxon>Dikarya</taxon>
        <taxon>Ascomycota</taxon>
        <taxon>Pezizomycotina</taxon>
        <taxon>Dothideomycetes</taxon>
        <taxon>Pleosporomycetidae</taxon>
        <taxon>Pleosporales</taxon>
        <taxon>Pleosporineae</taxon>
        <taxon>Didymellaceae</taxon>
        <taxon>Boeremia</taxon>
    </lineage>
</organism>
<name>A0ACC2I4Y6_9PLEO</name>
<proteinExistence type="predicted"/>
<comment type="caution">
    <text evidence="1">The sequence shown here is derived from an EMBL/GenBank/DDBJ whole genome shotgun (WGS) entry which is preliminary data.</text>
</comment>
<protein>
    <submittedName>
        <fullName evidence="1">Uncharacterized protein</fullName>
    </submittedName>
</protein>
<dbReference type="EMBL" id="JAPHNI010000500">
    <property type="protein sequence ID" value="KAJ8110436.1"/>
    <property type="molecule type" value="Genomic_DNA"/>
</dbReference>
<accession>A0ACC2I4Y6</accession>
<evidence type="ECO:0000313" key="2">
    <source>
        <dbReference type="Proteomes" id="UP001153331"/>
    </source>
</evidence>